<protein>
    <submittedName>
        <fullName evidence="1">DUF4917 family protein</fullName>
    </submittedName>
</protein>
<accession>A0ABT8IU35</accession>
<dbReference type="InterPro" id="IPR032581">
    <property type="entry name" value="DUF4917"/>
</dbReference>
<keyword evidence="2" id="KW-1185">Reference proteome</keyword>
<organism evidence="1 2">
    <name type="scientific">Leifsonia virtsii</name>
    <dbReference type="NCBI Taxonomy" id="3035915"/>
    <lineage>
        <taxon>Bacteria</taxon>
        <taxon>Bacillati</taxon>
        <taxon>Actinomycetota</taxon>
        <taxon>Actinomycetes</taxon>
        <taxon>Micrococcales</taxon>
        <taxon>Microbacteriaceae</taxon>
        <taxon>Leifsonia</taxon>
    </lineage>
</organism>
<gene>
    <name evidence="1" type="ORF">P5G59_02330</name>
</gene>
<dbReference type="RefSeq" id="WP_301215579.1">
    <property type="nucleotide sequence ID" value="NZ_JAROCB010000001.1"/>
</dbReference>
<evidence type="ECO:0000313" key="2">
    <source>
        <dbReference type="Proteomes" id="UP001174210"/>
    </source>
</evidence>
<dbReference type="Pfam" id="PF16263">
    <property type="entry name" value="DUF4917"/>
    <property type="match status" value="1"/>
</dbReference>
<name>A0ABT8IU35_9MICO</name>
<proteinExistence type="predicted"/>
<dbReference type="EMBL" id="JAROCB010000001">
    <property type="protein sequence ID" value="MDN4595966.1"/>
    <property type="molecule type" value="Genomic_DNA"/>
</dbReference>
<reference evidence="1" key="1">
    <citation type="submission" date="2023-03" db="EMBL/GenBank/DDBJ databases">
        <title>MT1 and MT2 Draft Genomes of Novel Species.</title>
        <authorList>
            <person name="Venkateswaran K."/>
        </authorList>
    </citation>
    <scope>NUCLEOTIDE SEQUENCE</scope>
    <source>
        <strain evidence="1">F6_8S_P_1A</strain>
    </source>
</reference>
<dbReference type="Proteomes" id="UP001174210">
    <property type="component" value="Unassembled WGS sequence"/>
</dbReference>
<evidence type="ECO:0000313" key="1">
    <source>
        <dbReference type="EMBL" id="MDN4595966.1"/>
    </source>
</evidence>
<sequence length="348" mass="38780">MSEILDYSEAVEAAQASCEELSLLLGNGFSIDYDPMTFRYESLAAEAKLPGLSVAKEELFDRLGTDNFELIIERLRAAAALETTYQFGVEVAERMESDARVVRNGLADVIAARHPDRASVLTSDEIMHARTFLSPFKNIFTLSYDLLLYWVVNAVDTNSIPVPRADGFEWPSFKSRDVLVWKSRPGSPQRIHFLHGALHLFVTTRDDSAVLTKLGWASGGNLVDALRAELAAGKYPLVVTEGTHAEKVERIERSSYLRTAHRRLGALRGALFIHGMSMSASDDHVLERLESETCAVDTLYVGVHGDPKSPTARSVIERARRLKERRESGFKGLELYFYDSASAHAWRG</sequence>
<comment type="caution">
    <text evidence="1">The sequence shown here is derived from an EMBL/GenBank/DDBJ whole genome shotgun (WGS) entry which is preliminary data.</text>
</comment>